<accession>A0A411BQY2</accession>
<dbReference type="GeneID" id="55613306"/>
<gene>
    <name evidence="1" type="primary">48</name>
    <name evidence="1" type="ORF">SEA_SOMBRERO_48</name>
</gene>
<sequence>MIVTLKIKVEEGAITLDDDLLEDLMAENDIEDTDELTTDQKVDLAQATLEDFLDSEGPEITEALTDYLGGQVAEFKLVELEIEEDEEIEIDD</sequence>
<organism evidence="1 2">
    <name type="scientific">Gordonia phage Sombrero</name>
    <dbReference type="NCBI Taxonomy" id="2502420"/>
    <lineage>
        <taxon>Viruses</taxon>
        <taxon>Duplodnaviria</taxon>
        <taxon>Heunggongvirae</taxon>
        <taxon>Uroviricota</taxon>
        <taxon>Caudoviricetes</taxon>
        <taxon>Montyvirus</taxon>
        <taxon>Montyvirus sombrero</taxon>
    </lineage>
</organism>
<dbReference type="RefSeq" id="YP_009843041.1">
    <property type="nucleotide sequence ID" value="NC_048746.1"/>
</dbReference>
<evidence type="ECO:0000313" key="1">
    <source>
        <dbReference type="EMBL" id="QAY04008.1"/>
    </source>
</evidence>
<name>A0A411BQY2_9CAUD</name>
<evidence type="ECO:0008006" key="3">
    <source>
        <dbReference type="Google" id="ProtNLM"/>
    </source>
</evidence>
<protein>
    <recommendedName>
        <fullName evidence="3">Pterin-binding domain-containing protein</fullName>
    </recommendedName>
</protein>
<proteinExistence type="predicted"/>
<keyword evidence="2" id="KW-1185">Reference proteome</keyword>
<dbReference type="Proteomes" id="UP000290782">
    <property type="component" value="Segment"/>
</dbReference>
<dbReference type="EMBL" id="MK359302">
    <property type="protein sequence ID" value="QAY04008.1"/>
    <property type="molecule type" value="Genomic_DNA"/>
</dbReference>
<dbReference type="KEGG" id="vg:55613306"/>
<reference evidence="1 2" key="1">
    <citation type="submission" date="2019-01" db="EMBL/GenBank/DDBJ databases">
        <authorList>
            <person name="Byford A.D."/>
            <person name="Nguyen L.Q."/>
            <person name="Alvarez I.A."/>
            <person name="Bhandari M."/>
            <person name="Desselle J.R."/>
            <person name="Duong Q.-N.N."/>
            <person name="Dupree A.F."/>
            <person name="Feroben K.E."/>
            <person name="Garrison M.E."/>
            <person name="Higginbotham J.L."/>
            <person name="Hunter C.W."/>
            <person name="Knight B.A."/>
            <person name="Lee J.A."/>
            <person name="Lewis I.C."/>
            <person name="Long E.L."/>
            <person name="Rimal A."/>
            <person name="Sinnasone S."/>
            <person name="Tandukar J."/>
            <person name="Willis C.E."/>
            <person name="Nguyen A.V."/>
            <person name="Hancock A.M."/>
            <person name="Dicus A.P."/>
            <person name="Gallien G.E."/>
            <person name="Weidemeier A.M.D."/>
            <person name="Gissendanner C.R."/>
            <person name="Findley A.M."/>
            <person name="Klyczek K."/>
            <person name="Garlena R.A."/>
            <person name="Russell D.A."/>
            <person name="Pope W.H."/>
            <person name="Jacobs-Sera D."/>
            <person name="Hatfull G.F."/>
        </authorList>
    </citation>
    <scope>NUCLEOTIDE SEQUENCE [LARGE SCALE GENOMIC DNA]</scope>
</reference>
<evidence type="ECO:0000313" key="2">
    <source>
        <dbReference type="Proteomes" id="UP000290782"/>
    </source>
</evidence>